<protein>
    <recommendedName>
        <fullName evidence="4">DUF3995 domain-containing protein</fullName>
    </recommendedName>
</protein>
<gene>
    <name evidence="2" type="ORF">FXF69_37385</name>
</gene>
<comment type="caution">
    <text evidence="2">The sequence shown here is derived from an EMBL/GenBank/DDBJ whole genome shotgun (WGS) entry which is preliminary data.</text>
</comment>
<evidence type="ECO:0000313" key="3">
    <source>
        <dbReference type="Proteomes" id="UP000323380"/>
    </source>
</evidence>
<name>A0A5D0N9Z9_9ACTN</name>
<evidence type="ECO:0000256" key="1">
    <source>
        <dbReference type="SAM" id="Phobius"/>
    </source>
</evidence>
<dbReference type="RefSeq" id="WP_067897146.1">
    <property type="nucleotide sequence ID" value="NZ_VSFG01000011.1"/>
</dbReference>
<feature type="transmembrane region" description="Helical" evidence="1">
    <location>
        <begin position="122"/>
        <end position="141"/>
    </location>
</feature>
<reference evidence="2 3" key="1">
    <citation type="submission" date="2019-08" db="EMBL/GenBank/DDBJ databases">
        <title>Actinomadura sp. nov. CYP1-5 isolated from mountain soil.</title>
        <authorList>
            <person name="Songsumanus A."/>
            <person name="Kuncharoen N."/>
            <person name="Kudo T."/>
            <person name="Yuki M."/>
            <person name="Igarashi Y."/>
            <person name="Tanasupawat S."/>
        </authorList>
    </citation>
    <scope>NUCLEOTIDE SEQUENCE [LARGE SCALE GENOMIC DNA]</scope>
    <source>
        <strain evidence="2 3">JCM 14158</strain>
    </source>
</reference>
<keyword evidence="1" id="KW-0812">Transmembrane</keyword>
<dbReference type="STRING" id="1220554.GCA_001552135_05397"/>
<keyword evidence="3" id="KW-1185">Reference proteome</keyword>
<evidence type="ECO:0008006" key="4">
    <source>
        <dbReference type="Google" id="ProtNLM"/>
    </source>
</evidence>
<accession>A0A5D0N9Z9</accession>
<dbReference type="EMBL" id="VSFG01000011">
    <property type="protein sequence ID" value="TYB41182.1"/>
    <property type="molecule type" value="Genomic_DNA"/>
</dbReference>
<dbReference type="AlphaFoldDB" id="A0A5D0N9Z9"/>
<feature type="transmembrane region" description="Helical" evidence="1">
    <location>
        <begin position="31"/>
        <end position="58"/>
    </location>
</feature>
<organism evidence="2 3">
    <name type="scientific">Actinomadura chibensis</name>
    <dbReference type="NCBI Taxonomy" id="392828"/>
    <lineage>
        <taxon>Bacteria</taxon>
        <taxon>Bacillati</taxon>
        <taxon>Actinomycetota</taxon>
        <taxon>Actinomycetes</taxon>
        <taxon>Streptosporangiales</taxon>
        <taxon>Thermomonosporaceae</taxon>
        <taxon>Actinomadura</taxon>
    </lineage>
</organism>
<sequence>MTLVTASPARLRAAWGAAHETVPGVPRWARIAALAIPFTVLPSGLWRIAAFTLHLPIIDRAGFGSEDMRGDLPVWLPLELYVVLLSIVSEAFAFLGIGMVAGWGEVFPRWIPGLRGRRVPTAAAVVPAAVGAAILTVMWTWTVVTSLVLHETIQGDPQRDDFPIGFQDWKGVLGVVAYVPLVAWGPLLAAVTVAYYRRRRAQARRRPPSQTTPTWR</sequence>
<keyword evidence="1" id="KW-1133">Transmembrane helix</keyword>
<evidence type="ECO:0000313" key="2">
    <source>
        <dbReference type="EMBL" id="TYB41182.1"/>
    </source>
</evidence>
<feature type="transmembrane region" description="Helical" evidence="1">
    <location>
        <begin position="78"/>
        <end position="101"/>
    </location>
</feature>
<feature type="transmembrane region" description="Helical" evidence="1">
    <location>
        <begin position="175"/>
        <end position="196"/>
    </location>
</feature>
<proteinExistence type="predicted"/>
<dbReference type="Proteomes" id="UP000323380">
    <property type="component" value="Unassembled WGS sequence"/>
</dbReference>
<keyword evidence="1" id="KW-0472">Membrane</keyword>